<sequence>MPKFAVKEWAELISDPISMKEQDKRIFEHADLPSVKDKLSITLRLKINKHRSEYSAIFHKGAERMDRTPALWLTKNKSVLNPRFTGNWDRNAGFAEIGDGLTLNKWYHIAYTLSDSEKRLDIYIDGEWIGFYSIPKVKDQRVIFNDGPLHIGRSHNCNGFIGEISNIRYFNWRLSAEEVMEDFFCKINESQKKPILYGSKIALVHVSTGKYLSTKGIKYDLGQNNHQFMVICSGQKKDLENDIWTVIGASSKSFNEGDYVSLNNIIGFRHQATRCYLHSHGTNYERVVTPISKQQQVTLCSDRSVDADWLIRRYNSTTSYDTGHLMNGDIICLFHISTNKLALYSHTVLLGDGSQEVSCYGDGSDRNNKWRIELIN</sequence>
<dbReference type="AlphaFoldDB" id="A0A2Z6S2X1"/>
<protein>
    <submittedName>
        <fullName evidence="5">Glycosyltransferase family 39 protein</fullName>
    </submittedName>
</protein>
<keyword evidence="2" id="KW-0677">Repeat</keyword>
<dbReference type="Proteomes" id="UP000615446">
    <property type="component" value="Unassembled WGS sequence"/>
</dbReference>
<dbReference type="InterPro" id="IPR013320">
    <property type="entry name" value="ConA-like_dom_sf"/>
</dbReference>
<proteinExistence type="predicted"/>
<dbReference type="Pfam" id="PF02815">
    <property type="entry name" value="MIR"/>
    <property type="match status" value="1"/>
</dbReference>
<evidence type="ECO:0000313" key="4">
    <source>
        <dbReference type="EMBL" id="GBC05215.1"/>
    </source>
</evidence>
<gene>
    <name evidence="5" type="ORF">RCL2_000338500</name>
    <name evidence="4" type="ORF">RclHR1_00610027</name>
</gene>
<dbReference type="Proteomes" id="UP000247702">
    <property type="component" value="Unassembled WGS sequence"/>
</dbReference>
<evidence type="ECO:0000313" key="6">
    <source>
        <dbReference type="Proteomes" id="UP000247702"/>
    </source>
</evidence>
<dbReference type="PROSITE" id="PS50919">
    <property type="entry name" value="MIR"/>
    <property type="match status" value="3"/>
</dbReference>
<dbReference type="OrthoDB" id="5588846at2759"/>
<feature type="domain" description="MIR" evidence="3">
    <location>
        <begin position="257"/>
        <end position="314"/>
    </location>
</feature>
<dbReference type="GO" id="GO:0016740">
    <property type="term" value="F:transferase activity"/>
    <property type="evidence" value="ECO:0007669"/>
    <property type="project" value="UniProtKB-KW"/>
</dbReference>
<dbReference type="SUPFAM" id="SSF49899">
    <property type="entry name" value="Concanavalin A-like lectins/glucanases"/>
    <property type="match status" value="1"/>
</dbReference>
<dbReference type="EMBL" id="BEXD01003993">
    <property type="protein sequence ID" value="GBC05215.1"/>
    <property type="molecule type" value="Genomic_DNA"/>
</dbReference>
<dbReference type="Gene3D" id="2.80.10.50">
    <property type="match status" value="1"/>
</dbReference>
<keyword evidence="6" id="KW-1185">Reference proteome</keyword>
<keyword evidence="5" id="KW-0808">Transferase</keyword>
<feature type="domain" description="MIR" evidence="3">
    <location>
        <begin position="192"/>
        <end position="249"/>
    </location>
</feature>
<comment type="caution">
    <text evidence="4">The sequence shown here is derived from an EMBL/GenBank/DDBJ whole genome shotgun (WGS) entry which is preliminary data.</text>
</comment>
<dbReference type="InterPro" id="IPR036300">
    <property type="entry name" value="MIR_dom_sf"/>
</dbReference>
<name>A0A2Z6S2X1_9GLOM</name>
<evidence type="ECO:0000259" key="3">
    <source>
        <dbReference type="PROSITE" id="PS50919"/>
    </source>
</evidence>
<organism evidence="4 6">
    <name type="scientific">Rhizophagus clarus</name>
    <dbReference type="NCBI Taxonomy" id="94130"/>
    <lineage>
        <taxon>Eukaryota</taxon>
        <taxon>Fungi</taxon>
        <taxon>Fungi incertae sedis</taxon>
        <taxon>Mucoromycota</taxon>
        <taxon>Glomeromycotina</taxon>
        <taxon>Glomeromycetes</taxon>
        <taxon>Glomerales</taxon>
        <taxon>Glomeraceae</taxon>
        <taxon>Rhizophagus</taxon>
    </lineage>
</organism>
<evidence type="ECO:0000313" key="5">
    <source>
        <dbReference type="EMBL" id="GES75983.1"/>
    </source>
</evidence>
<evidence type="ECO:0000256" key="2">
    <source>
        <dbReference type="ARBA" id="ARBA00022737"/>
    </source>
</evidence>
<dbReference type="CDD" id="cd23263">
    <property type="entry name" value="beta-trefoil_MIR"/>
    <property type="match status" value="1"/>
</dbReference>
<dbReference type="SUPFAM" id="SSF82109">
    <property type="entry name" value="MIR domain"/>
    <property type="match status" value="2"/>
</dbReference>
<dbReference type="EMBL" id="BLAL01000018">
    <property type="protein sequence ID" value="GES75983.1"/>
    <property type="molecule type" value="Genomic_DNA"/>
</dbReference>
<dbReference type="SMART" id="SM00472">
    <property type="entry name" value="MIR"/>
    <property type="match status" value="3"/>
</dbReference>
<feature type="domain" description="MIR" evidence="3">
    <location>
        <begin position="322"/>
        <end position="375"/>
    </location>
</feature>
<accession>A0A2Z6S2X1</accession>
<dbReference type="InterPro" id="IPR016093">
    <property type="entry name" value="MIR_motif"/>
</dbReference>
<dbReference type="Gene3D" id="2.60.120.200">
    <property type="match status" value="1"/>
</dbReference>
<reference evidence="4 6" key="1">
    <citation type="submission" date="2017-11" db="EMBL/GenBank/DDBJ databases">
        <title>The genome of Rhizophagus clarus HR1 reveals common genetic basis of auxotrophy among arbuscular mycorrhizal fungi.</title>
        <authorList>
            <person name="Kobayashi Y."/>
        </authorList>
    </citation>
    <scope>NUCLEOTIDE SEQUENCE [LARGE SCALE GENOMIC DNA]</scope>
    <source>
        <strain evidence="4 6">HR1</strain>
    </source>
</reference>
<reference evidence="5" key="2">
    <citation type="submission" date="2019-10" db="EMBL/GenBank/DDBJ databases">
        <title>Conservation and host-specific expression of non-tandemly repeated heterogenous ribosome RNA gene in arbuscular mycorrhizal fungi.</title>
        <authorList>
            <person name="Maeda T."/>
            <person name="Kobayashi Y."/>
            <person name="Nakagawa T."/>
            <person name="Ezawa T."/>
            <person name="Yamaguchi K."/>
            <person name="Bino T."/>
            <person name="Nishimoto Y."/>
            <person name="Shigenobu S."/>
            <person name="Kawaguchi M."/>
        </authorList>
    </citation>
    <scope>NUCLEOTIDE SEQUENCE</scope>
    <source>
        <strain evidence="5">HR1</strain>
    </source>
</reference>
<dbReference type="PANTHER" id="PTHR46809">
    <property type="entry name" value="STROMAL CELL-DERIVED FACTOR 2-LIKE PROTEIN"/>
    <property type="match status" value="1"/>
</dbReference>
<keyword evidence="1" id="KW-0732">Signal</keyword>
<dbReference type="Pfam" id="PF13385">
    <property type="entry name" value="Laminin_G_3"/>
    <property type="match status" value="1"/>
</dbReference>
<evidence type="ECO:0000256" key="1">
    <source>
        <dbReference type="ARBA" id="ARBA00022729"/>
    </source>
</evidence>
<dbReference type="PANTHER" id="PTHR46809:SF2">
    <property type="entry name" value="GH21273P"/>
    <property type="match status" value="1"/>
</dbReference>